<keyword evidence="1" id="KW-1133">Transmembrane helix</keyword>
<keyword evidence="1" id="KW-0812">Transmembrane</keyword>
<organism evidence="2 3">
    <name type="scientific">Brassica campestris</name>
    <name type="common">Field mustard</name>
    <dbReference type="NCBI Taxonomy" id="3711"/>
    <lineage>
        <taxon>Eukaryota</taxon>
        <taxon>Viridiplantae</taxon>
        <taxon>Streptophyta</taxon>
        <taxon>Embryophyta</taxon>
        <taxon>Tracheophyta</taxon>
        <taxon>Spermatophyta</taxon>
        <taxon>Magnoliopsida</taxon>
        <taxon>eudicotyledons</taxon>
        <taxon>Gunneridae</taxon>
        <taxon>Pentapetalae</taxon>
        <taxon>rosids</taxon>
        <taxon>malvids</taxon>
        <taxon>Brassicales</taxon>
        <taxon>Brassicaceae</taxon>
        <taxon>Brassiceae</taxon>
        <taxon>Brassica</taxon>
    </lineage>
</organism>
<sequence>MSGLRTQTRLEKAKVENPSFLSDTIFERTDLKAFVDAGVVLSPPLLFFVLARPPLLFCFLFWYGLVLYRQWRRLLWLRMLGSSPPEQIASPGIPGRLCHLVFLYLCSIKFGFISISIYGHLRFEDLFPRLHTLQLQHQPPQLLSIRRSLSVEIHSRLADQIRDSEASVPTKSTLLSVFMFFFVRSLRTPVKAASQ</sequence>
<dbReference type="HOGENOM" id="CLU_1398150_0_0_1"/>
<protein>
    <submittedName>
        <fullName evidence="2">Uncharacterized protein</fullName>
    </submittedName>
</protein>
<keyword evidence="3" id="KW-1185">Reference proteome</keyword>
<dbReference type="Gramene" id="Bra010081.1">
    <property type="protein sequence ID" value="Bra010081.1-P"/>
    <property type="gene ID" value="Bra010081"/>
</dbReference>
<evidence type="ECO:0000313" key="2">
    <source>
        <dbReference type="EnsemblPlants" id="Bra010081.1-P"/>
    </source>
</evidence>
<feature type="transmembrane region" description="Helical" evidence="1">
    <location>
        <begin position="100"/>
        <end position="121"/>
    </location>
</feature>
<dbReference type="InParanoid" id="M4D0T2"/>
<accession>M4D0T2</accession>
<name>M4D0T2_BRACM</name>
<dbReference type="Proteomes" id="UP000011750">
    <property type="component" value="Chromosome A06"/>
</dbReference>
<feature type="transmembrane region" description="Helical" evidence="1">
    <location>
        <begin position="45"/>
        <end position="68"/>
    </location>
</feature>
<evidence type="ECO:0000313" key="3">
    <source>
        <dbReference type="Proteomes" id="UP000011750"/>
    </source>
</evidence>
<dbReference type="EnsemblPlants" id="Bra010081.1">
    <property type="protein sequence ID" value="Bra010081.1-P"/>
    <property type="gene ID" value="Bra010081"/>
</dbReference>
<evidence type="ECO:0000256" key="1">
    <source>
        <dbReference type="SAM" id="Phobius"/>
    </source>
</evidence>
<keyword evidence="1" id="KW-0472">Membrane</keyword>
<proteinExistence type="predicted"/>
<dbReference type="AlphaFoldDB" id="M4D0T2"/>
<reference evidence="2 3" key="1">
    <citation type="journal article" date="2011" name="Nat. Genet.">
        <title>The genome of the mesopolyploid crop species Brassica rapa.</title>
        <authorList>
            <consortium name="Brassica rapa Genome Sequencing Project Consortium"/>
            <person name="Wang X."/>
            <person name="Wang H."/>
            <person name="Wang J."/>
            <person name="Sun R."/>
            <person name="Wu J."/>
            <person name="Liu S."/>
            <person name="Bai Y."/>
            <person name="Mun J.H."/>
            <person name="Bancroft I."/>
            <person name="Cheng F."/>
            <person name="Huang S."/>
            <person name="Li X."/>
            <person name="Hua W."/>
            <person name="Wang J."/>
            <person name="Wang X."/>
            <person name="Freeling M."/>
            <person name="Pires J.C."/>
            <person name="Paterson A.H."/>
            <person name="Chalhoub B."/>
            <person name="Wang B."/>
            <person name="Hayward A."/>
            <person name="Sharpe A.G."/>
            <person name="Park B.S."/>
            <person name="Weisshaar B."/>
            <person name="Liu B."/>
            <person name="Li B."/>
            <person name="Liu B."/>
            <person name="Tong C."/>
            <person name="Song C."/>
            <person name="Duran C."/>
            <person name="Peng C."/>
            <person name="Geng C."/>
            <person name="Koh C."/>
            <person name="Lin C."/>
            <person name="Edwards D."/>
            <person name="Mu D."/>
            <person name="Shen D."/>
            <person name="Soumpourou E."/>
            <person name="Li F."/>
            <person name="Fraser F."/>
            <person name="Conant G."/>
            <person name="Lassalle G."/>
            <person name="King G.J."/>
            <person name="Bonnema G."/>
            <person name="Tang H."/>
            <person name="Wang H."/>
            <person name="Belcram H."/>
            <person name="Zhou H."/>
            <person name="Hirakawa H."/>
            <person name="Abe H."/>
            <person name="Guo H."/>
            <person name="Wang H."/>
            <person name="Jin H."/>
            <person name="Parkin I.A."/>
            <person name="Batley J."/>
            <person name="Kim J.S."/>
            <person name="Just J."/>
            <person name="Li J."/>
            <person name="Xu J."/>
            <person name="Deng J."/>
            <person name="Kim J.A."/>
            <person name="Li J."/>
            <person name="Yu J."/>
            <person name="Meng J."/>
            <person name="Wang J."/>
            <person name="Min J."/>
            <person name="Poulain J."/>
            <person name="Wang J."/>
            <person name="Hatakeyama K."/>
            <person name="Wu K."/>
            <person name="Wang L."/>
            <person name="Fang L."/>
            <person name="Trick M."/>
            <person name="Links M.G."/>
            <person name="Zhao M."/>
            <person name="Jin M."/>
            <person name="Ramchiary N."/>
            <person name="Drou N."/>
            <person name="Berkman P.J."/>
            <person name="Cai Q."/>
            <person name="Huang Q."/>
            <person name="Li R."/>
            <person name="Tabata S."/>
            <person name="Cheng S."/>
            <person name="Zhang S."/>
            <person name="Zhang S."/>
            <person name="Huang S."/>
            <person name="Sato S."/>
            <person name="Sun S."/>
            <person name="Kwon S.J."/>
            <person name="Choi S.R."/>
            <person name="Lee T.H."/>
            <person name="Fan W."/>
            <person name="Zhao X."/>
            <person name="Tan X."/>
            <person name="Xu X."/>
            <person name="Wang Y."/>
            <person name="Qiu Y."/>
            <person name="Yin Y."/>
            <person name="Li Y."/>
            <person name="Du Y."/>
            <person name="Liao Y."/>
            <person name="Lim Y."/>
            <person name="Narusaka Y."/>
            <person name="Wang Y."/>
            <person name="Wang Z."/>
            <person name="Li Z."/>
            <person name="Wang Z."/>
            <person name="Xiong Z."/>
            <person name="Zhang Z."/>
        </authorList>
    </citation>
    <scope>NUCLEOTIDE SEQUENCE [LARGE SCALE GENOMIC DNA]</scope>
    <source>
        <strain evidence="2 3">cv. Chiifu-401-42</strain>
    </source>
</reference>
<reference evidence="2" key="3">
    <citation type="submission" date="2023-03" db="UniProtKB">
        <authorList>
            <consortium name="EnsemblPlants"/>
        </authorList>
    </citation>
    <scope>IDENTIFICATION</scope>
    <source>
        <strain evidence="2">cv. Chiifu-401-42</strain>
    </source>
</reference>
<reference evidence="2 3" key="2">
    <citation type="journal article" date="2018" name="Hortic Res">
        <title>Improved Brassica rapa reference genome by single-molecule sequencing and chromosome conformation capture technologies.</title>
        <authorList>
            <person name="Zhang L."/>
            <person name="Cai X."/>
            <person name="Wu J."/>
            <person name="Liu M."/>
            <person name="Grob S."/>
            <person name="Cheng F."/>
            <person name="Liang J."/>
            <person name="Cai C."/>
            <person name="Liu Z."/>
            <person name="Liu B."/>
            <person name="Wang F."/>
            <person name="Li S."/>
            <person name="Liu F."/>
            <person name="Li X."/>
            <person name="Cheng L."/>
            <person name="Yang W."/>
            <person name="Li M.H."/>
            <person name="Grossniklaus U."/>
            <person name="Zheng H."/>
            <person name="Wang X."/>
        </authorList>
    </citation>
    <scope>NUCLEOTIDE SEQUENCE [LARGE SCALE GENOMIC DNA]</scope>
    <source>
        <strain evidence="2 3">cv. Chiifu-401-42</strain>
    </source>
</reference>